<reference evidence="1 2" key="1">
    <citation type="submission" date="2024-09" db="EMBL/GenBank/DDBJ databases">
        <title>Chromosome-scale assembly of Riccia fluitans.</title>
        <authorList>
            <person name="Paukszto L."/>
            <person name="Sawicki J."/>
            <person name="Karawczyk K."/>
            <person name="Piernik-Szablinska J."/>
            <person name="Szczecinska M."/>
            <person name="Mazdziarz M."/>
        </authorList>
    </citation>
    <scope>NUCLEOTIDE SEQUENCE [LARGE SCALE GENOMIC DNA]</scope>
    <source>
        <strain evidence="1">Rf_01</strain>
        <tissue evidence="1">Aerial parts of the thallus</tissue>
    </source>
</reference>
<dbReference type="Proteomes" id="UP001605036">
    <property type="component" value="Unassembled WGS sequence"/>
</dbReference>
<protein>
    <submittedName>
        <fullName evidence="1">Uncharacterized protein</fullName>
    </submittedName>
</protein>
<dbReference type="AlphaFoldDB" id="A0ABD1YAP4"/>
<keyword evidence="2" id="KW-1185">Reference proteome</keyword>
<name>A0ABD1YAP4_9MARC</name>
<evidence type="ECO:0000313" key="2">
    <source>
        <dbReference type="Proteomes" id="UP001605036"/>
    </source>
</evidence>
<dbReference type="EMBL" id="JBHFFA010000005">
    <property type="protein sequence ID" value="KAL2623841.1"/>
    <property type="molecule type" value="Genomic_DNA"/>
</dbReference>
<accession>A0ABD1YAP4</accession>
<comment type="caution">
    <text evidence="1">The sequence shown here is derived from an EMBL/GenBank/DDBJ whole genome shotgun (WGS) entry which is preliminary data.</text>
</comment>
<evidence type="ECO:0000313" key="1">
    <source>
        <dbReference type="EMBL" id="KAL2623841.1"/>
    </source>
</evidence>
<organism evidence="1 2">
    <name type="scientific">Riccia fluitans</name>
    <dbReference type="NCBI Taxonomy" id="41844"/>
    <lineage>
        <taxon>Eukaryota</taxon>
        <taxon>Viridiplantae</taxon>
        <taxon>Streptophyta</taxon>
        <taxon>Embryophyta</taxon>
        <taxon>Marchantiophyta</taxon>
        <taxon>Marchantiopsida</taxon>
        <taxon>Marchantiidae</taxon>
        <taxon>Marchantiales</taxon>
        <taxon>Ricciaceae</taxon>
        <taxon>Riccia</taxon>
    </lineage>
</organism>
<proteinExistence type="predicted"/>
<gene>
    <name evidence="1" type="ORF">R1flu_008086</name>
</gene>
<sequence>MKHNPGAVSVECSVDGSSSGMSSIGLSSSFRRWPNFLCQSQVRVIECLRPAAGGVLTLVMNHSLPSTKASCFC</sequence>